<dbReference type="RefSeq" id="XP_022097929.1">
    <property type="nucleotide sequence ID" value="XM_022242237.1"/>
</dbReference>
<comment type="subcellular location">
    <subcellularLocation>
        <location evidence="1">Cytoplasm</location>
    </subcellularLocation>
</comment>
<evidence type="ECO:0000256" key="7">
    <source>
        <dbReference type="ARBA" id="ARBA00022741"/>
    </source>
</evidence>
<name>A0A8B7YX75_ACAPL</name>
<dbReference type="FunFam" id="3.40.50.620:FF:000033">
    <property type="entry name" value="tryptophan--tRNA ligase, cytoplasmic"/>
    <property type="match status" value="1"/>
</dbReference>
<dbReference type="PROSITE" id="PS00178">
    <property type="entry name" value="AA_TRNA_LIGASE_I"/>
    <property type="match status" value="1"/>
</dbReference>
<evidence type="ECO:0000256" key="3">
    <source>
        <dbReference type="ARBA" id="ARBA00013161"/>
    </source>
</evidence>
<gene>
    <name evidence="15 16" type="primary">LOC110983188</name>
</gene>
<dbReference type="Gene3D" id="1.10.240.10">
    <property type="entry name" value="Tyrosyl-Transfer RNA Synthetase"/>
    <property type="match status" value="1"/>
</dbReference>
<dbReference type="CTD" id="7453"/>
<dbReference type="InterPro" id="IPR001412">
    <property type="entry name" value="aa-tRNA-synth_I_CS"/>
</dbReference>
<dbReference type="InterPro" id="IPR002305">
    <property type="entry name" value="aa-tRNA-synth_Ic"/>
</dbReference>
<keyword evidence="5" id="KW-0963">Cytoplasm</keyword>
<dbReference type="OrthoDB" id="10261385at2759"/>
<keyword evidence="6 12" id="KW-0436">Ligase</keyword>
<dbReference type="InterPro" id="IPR014729">
    <property type="entry name" value="Rossmann-like_a/b/a_fold"/>
</dbReference>
<dbReference type="Pfam" id="PF00579">
    <property type="entry name" value="tRNA-synt_1b"/>
    <property type="match status" value="1"/>
</dbReference>
<keyword evidence="14" id="KW-1185">Reference proteome</keyword>
<evidence type="ECO:0000313" key="16">
    <source>
        <dbReference type="RefSeq" id="XP_022097930.1"/>
    </source>
</evidence>
<evidence type="ECO:0000256" key="12">
    <source>
        <dbReference type="RuleBase" id="RU363036"/>
    </source>
</evidence>
<keyword evidence="8 12" id="KW-0067">ATP-binding</keyword>
<evidence type="ECO:0000256" key="2">
    <source>
        <dbReference type="ARBA" id="ARBA00005594"/>
    </source>
</evidence>
<evidence type="ECO:0000256" key="9">
    <source>
        <dbReference type="ARBA" id="ARBA00022917"/>
    </source>
</evidence>
<keyword evidence="9 12" id="KW-0648">Protein biosynthesis</keyword>
<dbReference type="GO" id="GO:0005524">
    <property type="term" value="F:ATP binding"/>
    <property type="evidence" value="ECO:0007669"/>
    <property type="project" value="UniProtKB-KW"/>
</dbReference>
<dbReference type="EC" id="6.1.1.2" evidence="3"/>
<dbReference type="OMA" id="SIYHRFM"/>
<comment type="similarity">
    <text evidence="2 12">Belongs to the class-I aminoacyl-tRNA synthetase family.</text>
</comment>
<accession>A0A8B7YX75</accession>
<evidence type="ECO:0000313" key="14">
    <source>
        <dbReference type="Proteomes" id="UP000694845"/>
    </source>
</evidence>
<evidence type="ECO:0000256" key="11">
    <source>
        <dbReference type="ARBA" id="ARBA00030268"/>
    </source>
</evidence>
<dbReference type="PANTHER" id="PTHR10055:SF1">
    <property type="entry name" value="TRYPTOPHAN--TRNA LIGASE, CYTOPLASMIC"/>
    <property type="match status" value="1"/>
</dbReference>
<proteinExistence type="inferred from homology"/>
<evidence type="ECO:0000256" key="13">
    <source>
        <dbReference type="SAM" id="MobiDB-lite"/>
    </source>
</evidence>
<dbReference type="AlphaFoldDB" id="A0A8B7YX75"/>
<dbReference type="Gene3D" id="3.40.50.620">
    <property type="entry name" value="HUPs"/>
    <property type="match status" value="1"/>
</dbReference>
<protein>
    <recommendedName>
        <fullName evidence="4">Tryptophan--tRNA ligase, cytoplasmic</fullName>
        <ecNumber evidence="3">6.1.1.2</ecNumber>
    </recommendedName>
    <alternativeName>
        <fullName evidence="11">Tryptophanyl-tRNA synthetase</fullName>
    </alternativeName>
</protein>
<evidence type="ECO:0000256" key="6">
    <source>
        <dbReference type="ARBA" id="ARBA00022598"/>
    </source>
</evidence>
<dbReference type="PRINTS" id="PR01039">
    <property type="entry name" value="TRNASYNTHTRP"/>
</dbReference>
<dbReference type="CDD" id="cd00806">
    <property type="entry name" value="TrpRS_core"/>
    <property type="match status" value="1"/>
</dbReference>
<dbReference type="InterPro" id="IPR002306">
    <property type="entry name" value="Trp-tRNA-ligase"/>
</dbReference>
<dbReference type="NCBIfam" id="TIGR00233">
    <property type="entry name" value="trpS"/>
    <property type="match status" value="1"/>
</dbReference>
<keyword evidence="7 12" id="KW-0547">Nucleotide-binding</keyword>
<dbReference type="GO" id="GO:0005737">
    <property type="term" value="C:cytoplasm"/>
    <property type="evidence" value="ECO:0007669"/>
    <property type="project" value="UniProtKB-SubCell"/>
</dbReference>
<evidence type="ECO:0000256" key="8">
    <source>
        <dbReference type="ARBA" id="ARBA00022840"/>
    </source>
</evidence>
<dbReference type="GO" id="GO:0004830">
    <property type="term" value="F:tryptophan-tRNA ligase activity"/>
    <property type="evidence" value="ECO:0007669"/>
    <property type="project" value="UniProtKB-EC"/>
</dbReference>
<dbReference type="GO" id="GO:0006436">
    <property type="term" value="P:tryptophanyl-tRNA aminoacylation"/>
    <property type="evidence" value="ECO:0007669"/>
    <property type="project" value="InterPro"/>
</dbReference>
<feature type="region of interest" description="Disordered" evidence="13">
    <location>
        <begin position="1"/>
        <end position="31"/>
    </location>
</feature>
<dbReference type="Proteomes" id="UP000694845">
    <property type="component" value="Unplaced"/>
</dbReference>
<dbReference type="FunFam" id="1.10.240.10:FF:000003">
    <property type="entry name" value="Tryptophan--tRNA ligase, cytoplasmic"/>
    <property type="match status" value="1"/>
</dbReference>
<keyword evidence="10 12" id="KW-0030">Aminoacyl-tRNA synthetase</keyword>
<dbReference type="PANTHER" id="PTHR10055">
    <property type="entry name" value="TRYPTOPHANYL-TRNA SYNTHETASE"/>
    <property type="match status" value="1"/>
</dbReference>
<evidence type="ECO:0000256" key="1">
    <source>
        <dbReference type="ARBA" id="ARBA00004496"/>
    </source>
</evidence>
<evidence type="ECO:0000256" key="4">
    <source>
        <dbReference type="ARBA" id="ARBA00013782"/>
    </source>
</evidence>
<dbReference type="KEGG" id="aplc:110983188"/>
<sequence length="421" mass="47738">MAETNAASQLADMELNDGTADQSNKDDQQVIQDDRVDPWTVVASSDRGIDYDKLIKKFGSSKIDQALLDRFEKVTGHAPHHLMRRGVFFSHREVHQILDRFEAKKPFFLYTGRGPSSGSMHVGHLIPFVFTKWLQEVFDVPLVIQLTDDEKFLWKDLKAEEALKLSKENAKEIISLGFNVEKTFIFSNMEYIGSSPPFYQNMIKIQKCITFNQVKGIFGFTDSDCIGKISFPAIQAAPSFSSSFPQIFGNKKDIPCLIPCAIDQDPYFRMTRDVAPRLGFPKPALIHSTFFPALQGAQTKMSASDPNSSIYLTDTPKQIKTKINKYAFSGGGASVEEHREKGGNCEVDISYQYLSFLMEDDARLEQIRQDYTSGKLLTGELKKELIVILQKLIGDIQENRKKVTDDVVSSFMRVRKLKYNY</sequence>
<organism evidence="14 15">
    <name type="scientific">Acanthaster planci</name>
    <name type="common">Crown-of-thorns starfish</name>
    <dbReference type="NCBI Taxonomy" id="133434"/>
    <lineage>
        <taxon>Eukaryota</taxon>
        <taxon>Metazoa</taxon>
        <taxon>Echinodermata</taxon>
        <taxon>Eleutherozoa</taxon>
        <taxon>Asterozoa</taxon>
        <taxon>Asteroidea</taxon>
        <taxon>Valvatacea</taxon>
        <taxon>Valvatida</taxon>
        <taxon>Acanthasteridae</taxon>
        <taxon>Acanthaster</taxon>
    </lineage>
</organism>
<dbReference type="RefSeq" id="XP_022097930.1">
    <property type="nucleotide sequence ID" value="XM_022242238.1"/>
</dbReference>
<evidence type="ECO:0000256" key="5">
    <source>
        <dbReference type="ARBA" id="ARBA00022490"/>
    </source>
</evidence>
<dbReference type="GeneID" id="110983188"/>
<evidence type="ECO:0000313" key="15">
    <source>
        <dbReference type="RefSeq" id="XP_022097929.1"/>
    </source>
</evidence>
<reference evidence="15 16" key="1">
    <citation type="submission" date="2025-04" db="UniProtKB">
        <authorList>
            <consortium name="RefSeq"/>
        </authorList>
    </citation>
    <scope>IDENTIFICATION</scope>
</reference>
<dbReference type="SUPFAM" id="SSF52374">
    <property type="entry name" value="Nucleotidylyl transferase"/>
    <property type="match status" value="1"/>
</dbReference>
<evidence type="ECO:0000256" key="10">
    <source>
        <dbReference type="ARBA" id="ARBA00023146"/>
    </source>
</evidence>